<comment type="caution">
    <text evidence="1">The sequence shown here is derived from an EMBL/GenBank/DDBJ whole genome shotgun (WGS) entry which is preliminary data.</text>
</comment>
<evidence type="ECO:0000313" key="1">
    <source>
        <dbReference type="EMBL" id="CAG8646216.1"/>
    </source>
</evidence>
<dbReference type="EMBL" id="CAJVPM010022682">
    <property type="protein sequence ID" value="CAG8646216.1"/>
    <property type="molecule type" value="Genomic_DNA"/>
</dbReference>
<keyword evidence="2" id="KW-1185">Reference proteome</keyword>
<accession>A0ACA9NI49</accession>
<protein>
    <submittedName>
        <fullName evidence="1">7831_t:CDS:1</fullName>
    </submittedName>
</protein>
<sequence length="322" mass="36876">NIIKHLKMKLDSKFYSFSKAFYTCRNALSVELFNQHWESMLKSFPEYYNYMNKFNAGIQSTQSVESFNDIIKKALNCVSILCDVETIINKRHENESQYCKLVDLKDQYKTIGLPHVSSQFFSSLFTYEGSLALSSVEILDLDTVNDNFIEDVLDKLQMTLQSLLNSELSCKENLVALSAKTAINITLATNKDAELVQILKDFIAANQTKHENVIEETNNSISAKDNNFTQDTSEIIPLQQHLIDQLTSPKVTKIRGAPCKKRIKGFVEISKRKKTMNEITNVIQDNSEEVVLKQQRKYLLCKNPGHYQKKCPFASTIDKENE</sequence>
<proteinExistence type="predicted"/>
<name>A0ACA9NI49_9GLOM</name>
<evidence type="ECO:0000313" key="2">
    <source>
        <dbReference type="Proteomes" id="UP000789860"/>
    </source>
</evidence>
<dbReference type="Proteomes" id="UP000789860">
    <property type="component" value="Unassembled WGS sequence"/>
</dbReference>
<gene>
    <name evidence="1" type="ORF">SCALOS_LOCUS8500</name>
</gene>
<organism evidence="1 2">
    <name type="scientific">Scutellospora calospora</name>
    <dbReference type="NCBI Taxonomy" id="85575"/>
    <lineage>
        <taxon>Eukaryota</taxon>
        <taxon>Fungi</taxon>
        <taxon>Fungi incertae sedis</taxon>
        <taxon>Mucoromycota</taxon>
        <taxon>Glomeromycotina</taxon>
        <taxon>Glomeromycetes</taxon>
        <taxon>Diversisporales</taxon>
        <taxon>Gigasporaceae</taxon>
        <taxon>Scutellospora</taxon>
    </lineage>
</organism>
<reference evidence="1" key="1">
    <citation type="submission" date="2021-06" db="EMBL/GenBank/DDBJ databases">
        <authorList>
            <person name="Kallberg Y."/>
            <person name="Tangrot J."/>
            <person name="Rosling A."/>
        </authorList>
    </citation>
    <scope>NUCLEOTIDE SEQUENCE</scope>
    <source>
        <strain evidence="1">AU212A</strain>
    </source>
</reference>
<feature type="non-terminal residue" evidence="1">
    <location>
        <position position="1"/>
    </location>
</feature>